<organism evidence="1">
    <name type="scientific">hydrothermal vent metagenome</name>
    <dbReference type="NCBI Taxonomy" id="652676"/>
    <lineage>
        <taxon>unclassified sequences</taxon>
        <taxon>metagenomes</taxon>
        <taxon>ecological metagenomes</taxon>
    </lineage>
</organism>
<protein>
    <submittedName>
        <fullName evidence="1">Uncharacterized protein</fullName>
    </submittedName>
</protein>
<gene>
    <name evidence="1" type="ORF">MNBD_GAMMA06-1706</name>
</gene>
<name>A0A3B0W2T8_9ZZZZ</name>
<accession>A0A3B0W2T8</accession>
<reference evidence="1" key="1">
    <citation type="submission" date="2018-06" db="EMBL/GenBank/DDBJ databases">
        <authorList>
            <person name="Zhirakovskaya E."/>
        </authorList>
    </citation>
    <scope>NUCLEOTIDE SEQUENCE</scope>
</reference>
<proteinExistence type="predicted"/>
<dbReference type="EMBL" id="UOFD01000006">
    <property type="protein sequence ID" value="VAW50155.1"/>
    <property type="molecule type" value="Genomic_DNA"/>
</dbReference>
<sequence>MCDENFYIERTGTEVVYDNDNRIISKDTSKLLSNFREHDAYVLLGEPGAGKTDSFKYEGKPSDCYYITARKFLNFDIQPGWYSKTLFIDGLDEVRVGSTNGLIPLDAIRNKLLAMGKPKFRISCREADWRSASDRKDFEEVSIDGKLTVIHLDELNEKGIKNFVKYKNKELNISDFIEWGYKHTLMPMLGNPQILKLIVSIISDGIYLDTKGEIYRAACKKMVFEMNDAHAEDQKSKKYTTEQLLQAAGKMFAHQLIAELDGYSLTQKKDSEYTPYYKNIFESDAELFEQSLKTNLFKQGQVDDIREPVHRSVAEYLAADYLSNLIENNGLPVRRFLALITTHDGGIVSSLRGLFAWFISLCPGQRYLLLERDPLGVVLYGDVSQFSTEQKKELFLLLYHEAEKHPGFRSENWLSSPFGALATKDMESVLRKLVETASREVADQAIVNCVVDAIEHGEVKSKLSDLLLAIVTDKTWMIEIRRTALRSLCFIEDSDKHLLVNLVDDIGAEKIEDSEDQLLGTLLTHLYPETIKAEKIFDYFHRPKKEHFLGKYNDFWSHKLLQKSNDTDISTLLDQLGKRKEIKEFLMHDYSFSSFISELLVNGITRFGEKISVKRLYGWLGVGLNKYESSILEPVRRNKKIATIQQWLSERPELYKDVIAEGTSRIIDNNEPWKHFYKITARLYGAIAPDDIGFWYLEQAQRAVHKKIADDYFRQAVWQINTPENDKKYTLDTIFSWVEKNPEYKLALQKMLVEDGKDYQERIDSAQEKIKRNLGQIKRKTDYINHVLKYKNEIKAGTAPPAIFHDIAHAYRKLFMDVKGETPHERVLSLLNNSEELTACAFEGLKKILFRDDLPSVKDIIKVSTTGKFFNISYAVLVGLEEINFENISEWRNVTDTQYEKAIAFYLTGYSDSVPSWFKTLLKFRAELVSEVFLQYVHASVRSGKENITGLYQSAYDEDWTEVAKKTVIALLNDYPLRTKNSQIYNVQYLLIAALRYADKKDLIELVNKKTSQVSMNMMQHSRWLATGLMLSPDKYEKPVNEFMKAGIIRVRAIASFLITKQGYDQWVPKYTLPVTTLVMLIRKLGSSFRPYTIKNESYRVTFEMDAAKMVSDFIHQLSDLNDEDISQQFESLINDPGLSEWCSRLKGKLYEYKKRRRDAEFIQPDLNSVVNTLANKEPANAADLMALVLDHLEALAVRIRKSDTNDYQQYWGSKSSKDGSRIPKIENECRDALLSDLRMQLNPLSINAEKEGYFADDNRSDIKITYLNNNRRIVLPVEIKKNSYREKKKDSHKNVWNAWKVQLMAQYAQDPDALGFGVYLVFWFGTGDVPLSPSGKKPTTAEEMKNTLQSMMTDEEKRLIGLCVIDCSLNSLKGVSIN</sequence>
<evidence type="ECO:0000313" key="1">
    <source>
        <dbReference type="EMBL" id="VAW50155.1"/>
    </source>
</evidence>